<protein>
    <recommendedName>
        <fullName evidence="5">Tyr recombinase domain-containing protein</fullName>
    </recommendedName>
</protein>
<organism evidence="4">
    <name type="scientific">Cuerna arida</name>
    <dbReference type="NCBI Taxonomy" id="1464854"/>
    <lineage>
        <taxon>Eukaryota</taxon>
        <taxon>Metazoa</taxon>
        <taxon>Ecdysozoa</taxon>
        <taxon>Arthropoda</taxon>
        <taxon>Hexapoda</taxon>
        <taxon>Insecta</taxon>
        <taxon>Pterygota</taxon>
        <taxon>Neoptera</taxon>
        <taxon>Paraneoptera</taxon>
        <taxon>Hemiptera</taxon>
        <taxon>Auchenorrhyncha</taxon>
        <taxon>Membracoidea</taxon>
        <taxon>Cicadellidae</taxon>
        <taxon>Cicadellinae</taxon>
        <taxon>Proconiini</taxon>
        <taxon>Cuerna</taxon>
    </lineage>
</organism>
<dbReference type="PANTHER" id="PTHR30349">
    <property type="entry name" value="PHAGE INTEGRASE-RELATED"/>
    <property type="match status" value="1"/>
</dbReference>
<dbReference type="PANTHER" id="PTHR30349:SF41">
    <property type="entry name" value="INTEGRASE_RECOMBINASE PROTEIN MJ0367-RELATED"/>
    <property type="match status" value="1"/>
</dbReference>
<feature type="region of interest" description="Disordered" evidence="3">
    <location>
        <begin position="349"/>
        <end position="374"/>
    </location>
</feature>
<proteinExistence type="predicted"/>
<dbReference type="InterPro" id="IPR011010">
    <property type="entry name" value="DNA_brk_join_enz"/>
</dbReference>
<feature type="region of interest" description="Disordered" evidence="3">
    <location>
        <begin position="290"/>
        <end position="332"/>
    </location>
</feature>
<evidence type="ECO:0008006" key="5">
    <source>
        <dbReference type="Google" id="ProtNLM"/>
    </source>
</evidence>
<keyword evidence="2" id="KW-0233">DNA recombination</keyword>
<evidence type="ECO:0000256" key="2">
    <source>
        <dbReference type="ARBA" id="ARBA00023172"/>
    </source>
</evidence>
<dbReference type="EMBL" id="GECZ01032155">
    <property type="protein sequence ID" value="JAS37614.1"/>
    <property type="molecule type" value="Transcribed_RNA"/>
</dbReference>
<dbReference type="Gene3D" id="1.10.443.10">
    <property type="entry name" value="Intergrase catalytic core"/>
    <property type="match status" value="1"/>
</dbReference>
<dbReference type="GO" id="GO:0003677">
    <property type="term" value="F:DNA binding"/>
    <property type="evidence" value="ECO:0007669"/>
    <property type="project" value="UniProtKB-KW"/>
</dbReference>
<gene>
    <name evidence="4" type="ORF">g.17801</name>
</gene>
<dbReference type="InterPro" id="IPR050090">
    <property type="entry name" value="Tyrosine_recombinase_XerCD"/>
</dbReference>
<name>A0A1B6EI94_9HEMI</name>
<sequence>MSDSESCESLPLQIENEAKKAIEEFIPAKSRERYEGTFKKYEDWCKTMGTEDLGNEKVLIAYFNSLSKEHKPSSLWSYYSMLRSMISVNKNIDISKFSNLVALLKRTSEGYKPKKSKTFEKHHITKFLLEANDDEFLFTKVAFVIGISGACRKQELTDLTTDDVKDMGDYFHFHLPSTCTTNKVSRDFVITSGDMDGIDLVNLIRKYIKLRPKNVNHNRFFVQLRNGSCTRQPVGINTFGGLPRRIAKYLKLESPNLYTGHCLKRSSTSLLTEAVPIIFAPRHRSWKSSTTSVAASSMSEHHATTMNEHHSGTSIEAHADGHDSTTTDDQYHEPVTEVYIEPSVKIKQEECESNNTSPDNTIEPATSSGDEAEIVQNPNLYTGHSLKRSFISSVTDSGSNILALKRHKDWKSSTEPVAEVYLESSIKQEECESNKHSPENTMEPTISSGDETEVVDQISFKISKNQAGKVEMIMEPPLKHNINKSTTHFTASSIYFGECKNCVFNIYSK</sequence>
<feature type="region of interest" description="Disordered" evidence="3">
    <location>
        <begin position="427"/>
        <end position="450"/>
    </location>
</feature>
<feature type="compositionally biased region" description="Polar residues" evidence="3">
    <location>
        <begin position="353"/>
        <end position="369"/>
    </location>
</feature>
<feature type="compositionally biased region" description="Basic and acidic residues" evidence="3">
    <location>
        <begin position="427"/>
        <end position="438"/>
    </location>
</feature>
<accession>A0A1B6EI94</accession>
<dbReference type="GO" id="GO:0015074">
    <property type="term" value="P:DNA integration"/>
    <property type="evidence" value="ECO:0007669"/>
    <property type="project" value="InterPro"/>
</dbReference>
<dbReference type="GO" id="GO:0006310">
    <property type="term" value="P:DNA recombination"/>
    <property type="evidence" value="ECO:0007669"/>
    <property type="project" value="UniProtKB-KW"/>
</dbReference>
<evidence type="ECO:0000256" key="3">
    <source>
        <dbReference type="SAM" id="MobiDB-lite"/>
    </source>
</evidence>
<dbReference type="AlphaFoldDB" id="A0A1B6EI94"/>
<keyword evidence="1" id="KW-0238">DNA-binding</keyword>
<dbReference type="SUPFAM" id="SSF56349">
    <property type="entry name" value="DNA breaking-rejoining enzymes"/>
    <property type="match status" value="1"/>
</dbReference>
<evidence type="ECO:0000256" key="1">
    <source>
        <dbReference type="ARBA" id="ARBA00023125"/>
    </source>
</evidence>
<evidence type="ECO:0000313" key="4">
    <source>
        <dbReference type="EMBL" id="JAS37614.1"/>
    </source>
</evidence>
<feature type="compositionally biased region" description="Polar residues" evidence="3">
    <location>
        <begin position="439"/>
        <end position="449"/>
    </location>
</feature>
<dbReference type="InterPro" id="IPR013762">
    <property type="entry name" value="Integrase-like_cat_sf"/>
</dbReference>
<reference evidence="4" key="1">
    <citation type="submission" date="2015-11" db="EMBL/GenBank/DDBJ databases">
        <title>De novo transcriptome assembly of four potential Pierce s Disease insect vectors from Arizona vineyards.</title>
        <authorList>
            <person name="Tassone E.E."/>
        </authorList>
    </citation>
    <scope>NUCLEOTIDE SEQUENCE</scope>
</reference>
<feature type="compositionally biased region" description="Basic and acidic residues" evidence="3">
    <location>
        <begin position="299"/>
        <end position="332"/>
    </location>
</feature>